<dbReference type="Proteomes" id="UP000000370">
    <property type="component" value="Chromosome"/>
</dbReference>
<dbReference type="HOGENOM" id="CLU_914333_0_0_9"/>
<proteinExistence type="predicted"/>
<keyword evidence="1" id="KW-0472">Membrane</keyword>
<feature type="transmembrane region" description="Helical" evidence="1">
    <location>
        <begin position="36"/>
        <end position="53"/>
    </location>
</feature>
<evidence type="ECO:0000313" key="3">
    <source>
        <dbReference type="Proteomes" id="UP000000370"/>
    </source>
</evidence>
<feature type="transmembrane region" description="Helical" evidence="1">
    <location>
        <begin position="81"/>
        <end position="98"/>
    </location>
</feature>
<keyword evidence="3" id="KW-1185">Reference proteome</keyword>
<feature type="transmembrane region" description="Helical" evidence="1">
    <location>
        <begin position="164"/>
        <end position="189"/>
    </location>
</feature>
<organism evidence="2 3">
    <name type="scientific">Lachnoclostridium phytofermentans (strain ATCC 700394 / DSM 18823 / ISDg)</name>
    <name type="common">Clostridium phytofermentans</name>
    <dbReference type="NCBI Taxonomy" id="357809"/>
    <lineage>
        <taxon>Bacteria</taxon>
        <taxon>Bacillati</taxon>
        <taxon>Bacillota</taxon>
        <taxon>Clostridia</taxon>
        <taxon>Lachnospirales</taxon>
        <taxon>Lachnospiraceae</taxon>
    </lineage>
</organism>
<gene>
    <name evidence="2" type="ordered locus">Cphy_3812</name>
</gene>
<evidence type="ECO:0000313" key="2">
    <source>
        <dbReference type="EMBL" id="ABX44159.1"/>
    </source>
</evidence>
<dbReference type="EMBL" id="CP000885">
    <property type="protein sequence ID" value="ABX44159.1"/>
    <property type="molecule type" value="Genomic_DNA"/>
</dbReference>
<dbReference type="STRING" id="357809.Cphy_3812"/>
<sequence length="304" mass="35219">MTRSKVMDMPLPITFAYPILYWYLGRSDFGNYQTLSYYYGILYLTLALICSYLKNTKYIEPIKEVTGYTPTKEILKSNNRIVFSICSILLFGTLFLRYKPIEAFLSYVFGLIGQGLKAFLSFLISLFHSAPAIPEREEIIQPNIQQIPLPKTTTNPIVNLIQDVIIYIVSFALITGIVITVSVVLYHFIKKYLYHHTPASFTEEDDFSVIVTTERLNRKKLKAENVDMKGDNNQKIRYYYKKKIKRFIIKNKNFDPSLTPNERANTSDPLAEKGLTELTTFYNQARYSNESMTKEDAKKAKTYL</sequence>
<reference evidence="3" key="1">
    <citation type="submission" date="2007-11" db="EMBL/GenBank/DDBJ databases">
        <title>Complete genome sequence of Clostridium phytofermentans ISDg.</title>
        <authorList>
            <person name="Leschine S.B."/>
            <person name="Warnick T.A."/>
            <person name="Blanchard J.L."/>
            <person name="Schnell D.J."/>
            <person name="Petit E.L."/>
            <person name="LaTouf W.G."/>
            <person name="Copeland A."/>
            <person name="Lucas S."/>
            <person name="Lapidus A."/>
            <person name="Barry K."/>
            <person name="Glavina del Rio T."/>
            <person name="Dalin E."/>
            <person name="Tice H."/>
            <person name="Pitluck S."/>
            <person name="Kiss H."/>
            <person name="Brettin T."/>
            <person name="Bruce D."/>
            <person name="Detter J.C."/>
            <person name="Han C."/>
            <person name="Kuske C."/>
            <person name="Schmutz J."/>
            <person name="Larimer F."/>
            <person name="Land M."/>
            <person name="Hauser L."/>
            <person name="Kyrpides N."/>
            <person name="Kim E.A."/>
            <person name="Richardson P."/>
        </authorList>
    </citation>
    <scope>NUCLEOTIDE SEQUENCE [LARGE SCALE GENOMIC DNA]</scope>
    <source>
        <strain evidence="3">ATCC 700394 / DSM 18823 / ISDg</strain>
    </source>
</reference>
<name>A9KKG8_LACP7</name>
<feature type="transmembrane region" description="Helical" evidence="1">
    <location>
        <begin position="104"/>
        <end position="127"/>
    </location>
</feature>
<dbReference type="KEGG" id="cpy:Cphy_3812"/>
<protein>
    <recommendedName>
        <fullName evidence="4">DUF4129 domain-containing protein</fullName>
    </recommendedName>
</protein>
<dbReference type="AlphaFoldDB" id="A9KKG8"/>
<evidence type="ECO:0008006" key="4">
    <source>
        <dbReference type="Google" id="ProtNLM"/>
    </source>
</evidence>
<keyword evidence="1" id="KW-0812">Transmembrane</keyword>
<accession>A9KKG8</accession>
<evidence type="ECO:0000256" key="1">
    <source>
        <dbReference type="SAM" id="Phobius"/>
    </source>
</evidence>
<dbReference type="eggNOG" id="ENOG5033HGC">
    <property type="taxonomic scope" value="Bacteria"/>
</dbReference>
<keyword evidence="1" id="KW-1133">Transmembrane helix</keyword>